<dbReference type="PANTHER" id="PTHR11458">
    <property type="entry name" value="DELTA-AMINOLEVULINIC ACID DEHYDRATASE"/>
    <property type="match status" value="1"/>
</dbReference>
<dbReference type="Gene3D" id="3.20.20.70">
    <property type="entry name" value="Aldolase class I"/>
    <property type="match status" value="1"/>
</dbReference>
<dbReference type="EMBL" id="DRHY01000091">
    <property type="protein sequence ID" value="HEC73593.1"/>
    <property type="molecule type" value="Genomic_DNA"/>
</dbReference>
<evidence type="ECO:0000256" key="8">
    <source>
        <dbReference type="ARBA" id="ARBA00032837"/>
    </source>
</evidence>
<accession>A0A7C2AAI1</accession>
<evidence type="ECO:0000313" key="10">
    <source>
        <dbReference type="EMBL" id="HEC73593.1"/>
    </source>
</evidence>
<feature type="non-terminal residue" evidence="10">
    <location>
        <position position="1"/>
    </location>
</feature>
<dbReference type="UniPathway" id="UPA00251">
    <property type="reaction ID" value="UER00318"/>
</dbReference>
<evidence type="ECO:0000256" key="7">
    <source>
        <dbReference type="ARBA" id="ARBA00023244"/>
    </source>
</evidence>
<reference evidence="10" key="1">
    <citation type="journal article" date="2020" name="mSystems">
        <title>Genome- and Community-Level Interaction Insights into Carbon Utilization and Element Cycling Functions of Hydrothermarchaeota in Hydrothermal Sediment.</title>
        <authorList>
            <person name="Zhou Z."/>
            <person name="Liu Y."/>
            <person name="Xu W."/>
            <person name="Pan J."/>
            <person name="Luo Z.H."/>
            <person name="Li M."/>
        </authorList>
    </citation>
    <scope>NUCLEOTIDE SEQUENCE [LARGE SCALE GENOMIC DNA]</scope>
    <source>
        <strain evidence="10">HyVt-380</strain>
    </source>
</reference>
<sequence length="58" mass="6278">TFVYQVSGEYAMLNAAIQNGWLSEACVMESLLSFKRAGADGILTYFAKDIAQQLQSAG</sequence>
<dbReference type="GO" id="GO:0004655">
    <property type="term" value="F:porphobilinogen synthase activity"/>
    <property type="evidence" value="ECO:0007669"/>
    <property type="project" value="UniProtKB-EC"/>
</dbReference>
<dbReference type="GO" id="GO:0006782">
    <property type="term" value="P:protoporphyrinogen IX biosynthetic process"/>
    <property type="evidence" value="ECO:0007669"/>
    <property type="project" value="UniProtKB-UniPathway"/>
</dbReference>
<evidence type="ECO:0000256" key="2">
    <source>
        <dbReference type="ARBA" id="ARBA00008055"/>
    </source>
</evidence>
<keyword evidence="6 10" id="KW-0456">Lyase</keyword>
<protein>
    <recommendedName>
        <fullName evidence="4">Delta-aminolevulinic acid dehydratase</fullName>
        <ecNumber evidence="3">4.2.1.24</ecNumber>
    </recommendedName>
    <alternativeName>
        <fullName evidence="8">Porphobilinogen synthase</fullName>
    </alternativeName>
</protein>
<dbReference type="AlphaFoldDB" id="A0A7C2AAI1"/>
<dbReference type="Pfam" id="PF00490">
    <property type="entry name" value="ALAD"/>
    <property type="match status" value="1"/>
</dbReference>
<comment type="caution">
    <text evidence="10">The sequence shown here is derived from an EMBL/GenBank/DDBJ whole genome shotgun (WGS) entry which is preliminary data.</text>
</comment>
<proteinExistence type="inferred from homology"/>
<evidence type="ECO:0000256" key="5">
    <source>
        <dbReference type="ARBA" id="ARBA00023133"/>
    </source>
</evidence>
<dbReference type="SMART" id="SM01004">
    <property type="entry name" value="ALAD"/>
    <property type="match status" value="1"/>
</dbReference>
<comment type="similarity">
    <text evidence="2">Belongs to the ALAD family.</text>
</comment>
<dbReference type="Proteomes" id="UP000886384">
    <property type="component" value="Unassembled WGS sequence"/>
</dbReference>
<dbReference type="InterPro" id="IPR001731">
    <property type="entry name" value="ALAD"/>
</dbReference>
<dbReference type="SUPFAM" id="SSF51569">
    <property type="entry name" value="Aldolase"/>
    <property type="match status" value="1"/>
</dbReference>
<comment type="pathway">
    <text evidence="1">Porphyrin-containing compound metabolism; protoporphyrin-IX biosynthesis; coproporphyrinogen-III from 5-aminolevulinate: step 1/4.</text>
</comment>
<evidence type="ECO:0000256" key="4">
    <source>
        <dbReference type="ARBA" id="ARBA00020771"/>
    </source>
</evidence>
<evidence type="ECO:0000256" key="3">
    <source>
        <dbReference type="ARBA" id="ARBA00012053"/>
    </source>
</evidence>
<evidence type="ECO:0000256" key="9">
    <source>
        <dbReference type="ARBA" id="ARBA00047651"/>
    </source>
</evidence>
<evidence type="ECO:0000256" key="1">
    <source>
        <dbReference type="ARBA" id="ARBA00004694"/>
    </source>
</evidence>
<dbReference type="InterPro" id="IPR013785">
    <property type="entry name" value="Aldolase_TIM"/>
</dbReference>
<keyword evidence="5" id="KW-0350">Heme biosynthesis</keyword>
<dbReference type="EC" id="4.2.1.24" evidence="3"/>
<comment type="catalytic activity">
    <reaction evidence="9">
        <text>2 5-aminolevulinate = porphobilinogen + 2 H2O + H(+)</text>
        <dbReference type="Rhea" id="RHEA:24064"/>
        <dbReference type="ChEBI" id="CHEBI:15377"/>
        <dbReference type="ChEBI" id="CHEBI:15378"/>
        <dbReference type="ChEBI" id="CHEBI:58126"/>
        <dbReference type="ChEBI" id="CHEBI:356416"/>
        <dbReference type="EC" id="4.2.1.24"/>
    </reaction>
</comment>
<gene>
    <name evidence="10" type="ORF">ENI26_04370</name>
</gene>
<evidence type="ECO:0000256" key="6">
    <source>
        <dbReference type="ARBA" id="ARBA00023239"/>
    </source>
</evidence>
<dbReference type="GO" id="GO:0008270">
    <property type="term" value="F:zinc ion binding"/>
    <property type="evidence" value="ECO:0007669"/>
    <property type="project" value="TreeGrafter"/>
</dbReference>
<dbReference type="GO" id="GO:0005829">
    <property type="term" value="C:cytosol"/>
    <property type="evidence" value="ECO:0007669"/>
    <property type="project" value="TreeGrafter"/>
</dbReference>
<name>A0A7C2AAI1_9GAMM</name>
<dbReference type="PANTHER" id="PTHR11458:SF0">
    <property type="entry name" value="DELTA-AMINOLEVULINIC ACID DEHYDRATASE"/>
    <property type="match status" value="1"/>
</dbReference>
<keyword evidence="7" id="KW-0627">Porphyrin biosynthesis</keyword>
<organism evidence="10">
    <name type="scientific">Methylophaga aminisulfidivorans</name>
    <dbReference type="NCBI Taxonomy" id="230105"/>
    <lineage>
        <taxon>Bacteria</taxon>
        <taxon>Pseudomonadati</taxon>
        <taxon>Pseudomonadota</taxon>
        <taxon>Gammaproteobacteria</taxon>
        <taxon>Thiotrichales</taxon>
        <taxon>Piscirickettsiaceae</taxon>
        <taxon>Methylophaga</taxon>
    </lineage>
</organism>